<dbReference type="EMBL" id="CAADRA010007528">
    <property type="protein sequence ID" value="VFU01832.1"/>
    <property type="molecule type" value="Genomic_DNA"/>
</dbReference>
<dbReference type="SUPFAM" id="SSF55753">
    <property type="entry name" value="Actin depolymerizing proteins"/>
    <property type="match status" value="1"/>
</dbReference>
<evidence type="ECO:0000259" key="2">
    <source>
        <dbReference type="SMART" id="SM00195"/>
    </source>
</evidence>
<dbReference type="Proteomes" id="UP000332933">
    <property type="component" value="Unassembled WGS sequence"/>
</dbReference>
<reference evidence="4 5" key="1">
    <citation type="submission" date="2019-03" db="EMBL/GenBank/DDBJ databases">
        <authorList>
            <person name="Gaulin E."/>
            <person name="Dumas B."/>
        </authorList>
    </citation>
    <scope>NUCLEOTIDE SEQUENCE [LARGE SCALE GENOMIC DNA]</scope>
    <source>
        <strain evidence="4">CBS 568.67</strain>
    </source>
</reference>
<evidence type="ECO:0000256" key="1">
    <source>
        <dbReference type="SAM" id="MobiDB-lite"/>
    </source>
</evidence>
<dbReference type="PANTHER" id="PTHR46381:SF2">
    <property type="entry name" value="MAP KINASE PHOSPHATASE"/>
    <property type="match status" value="1"/>
</dbReference>
<protein>
    <submittedName>
        <fullName evidence="4">Aste57867_25205 protein</fullName>
    </submittedName>
</protein>
<dbReference type="SUPFAM" id="SSF52799">
    <property type="entry name" value="(Phosphotyrosine protein) phosphatases II"/>
    <property type="match status" value="1"/>
</dbReference>
<dbReference type="OrthoDB" id="165342at2759"/>
<accession>A0A485LTV9</accession>
<reference evidence="3" key="2">
    <citation type="submission" date="2019-06" db="EMBL/GenBank/DDBJ databases">
        <title>Genomics analysis of Aphanomyces spp. identifies a new class of oomycete effector associated with host adaptation.</title>
        <authorList>
            <person name="Gaulin E."/>
        </authorList>
    </citation>
    <scope>NUCLEOTIDE SEQUENCE</scope>
    <source>
        <strain evidence="3">CBS 578.67</strain>
    </source>
</reference>
<feature type="domain" description="Tyrosine-protein phosphatase" evidence="2">
    <location>
        <begin position="84"/>
        <end position="217"/>
    </location>
</feature>
<proteinExistence type="predicted"/>
<keyword evidence="5" id="KW-1185">Reference proteome</keyword>
<dbReference type="SMART" id="SM00195">
    <property type="entry name" value="DSPc"/>
    <property type="match status" value="1"/>
</dbReference>
<organism evidence="4 5">
    <name type="scientific">Aphanomyces stellatus</name>
    <dbReference type="NCBI Taxonomy" id="120398"/>
    <lineage>
        <taxon>Eukaryota</taxon>
        <taxon>Sar</taxon>
        <taxon>Stramenopiles</taxon>
        <taxon>Oomycota</taxon>
        <taxon>Saprolegniomycetes</taxon>
        <taxon>Saprolegniales</taxon>
        <taxon>Verrucalvaceae</taxon>
        <taxon>Aphanomyces</taxon>
    </lineage>
</organism>
<dbReference type="AlphaFoldDB" id="A0A485LTV9"/>
<dbReference type="Gene3D" id="3.90.190.10">
    <property type="entry name" value="Protein tyrosine phosphatase superfamily"/>
    <property type="match status" value="1"/>
</dbReference>
<dbReference type="CDD" id="cd14498">
    <property type="entry name" value="DSP"/>
    <property type="match status" value="1"/>
</dbReference>
<name>A0A485LTV9_9STRA</name>
<dbReference type="InterPro" id="IPR000340">
    <property type="entry name" value="Dual-sp_phosphatase_cat-dom"/>
</dbReference>
<dbReference type="EMBL" id="VJMH01007502">
    <property type="protein sequence ID" value="KAF0682687.1"/>
    <property type="molecule type" value="Genomic_DNA"/>
</dbReference>
<evidence type="ECO:0000313" key="3">
    <source>
        <dbReference type="EMBL" id="KAF0682687.1"/>
    </source>
</evidence>
<dbReference type="InterPro" id="IPR020422">
    <property type="entry name" value="TYR_PHOSPHATASE_DUAL_dom"/>
</dbReference>
<dbReference type="InterPro" id="IPR029021">
    <property type="entry name" value="Prot-tyrosine_phosphatase-like"/>
</dbReference>
<feature type="region of interest" description="Disordered" evidence="1">
    <location>
        <begin position="335"/>
        <end position="368"/>
    </location>
</feature>
<gene>
    <name evidence="4" type="primary">Aste57867_25205</name>
    <name evidence="3" type="ORF">As57867_025127</name>
    <name evidence="4" type="ORF">ASTE57867_25205</name>
</gene>
<sequence length="467" mass="51331">MGLKSSAPVKQLTPIRPSSPDHAFAIVPSSKSVSPSSASPSATATRAVKQVTPPSYDSPTVYTCRASLVEPPSRRDRLAACAPLLSQVRAWLFVAGHGVHWPHTAFALVNLAAEVPFPEENSPPPHIDRILTLALRDGPTQEFLPFLPRVLAVIDGRAAVIMLCQQGVSRSCAMAIAVLMCREGLPYPAVFAQMKAARDICSPNSGFLCQLMELTAQRADAAKRPCVYRYEPHAAHDATTYVLKSCLHPTTRTQATPRQVCRHPHGVYLYMAPTTVYIWSGRQVNAELGAAADMELRQWYQYVWQEAMPPVSMIQQGNEPAEFLAWVNSQDVAKDADEGPVDYGDSEWPKSQTPPRPSETAPKPLHDDVAIASPKPQFRVITAADDSWEWLREYDSGDLVSDQVGWLHVPGVCDYVWLGTNHDAAWTNNAIAAKMRAESSPVVTAKIVFVAEMAEPEAFWEMFEAGY</sequence>
<feature type="region of interest" description="Disordered" evidence="1">
    <location>
        <begin position="1"/>
        <end position="56"/>
    </location>
</feature>
<evidence type="ECO:0000313" key="4">
    <source>
        <dbReference type="EMBL" id="VFU01832.1"/>
    </source>
</evidence>
<dbReference type="Pfam" id="PF00782">
    <property type="entry name" value="DSPc"/>
    <property type="match status" value="1"/>
</dbReference>
<feature type="compositionally biased region" description="Low complexity" evidence="1">
    <location>
        <begin position="27"/>
        <end position="45"/>
    </location>
</feature>
<dbReference type="PANTHER" id="PTHR46381">
    <property type="entry name" value="MKPA PROTEIN"/>
    <property type="match status" value="1"/>
</dbReference>
<evidence type="ECO:0000313" key="5">
    <source>
        <dbReference type="Proteomes" id="UP000332933"/>
    </source>
</evidence>